<dbReference type="GO" id="GO:0051301">
    <property type="term" value="P:cell division"/>
    <property type="evidence" value="ECO:0007669"/>
    <property type="project" value="UniProtKB-KW"/>
</dbReference>
<keyword evidence="2" id="KW-1003">Cell membrane</keyword>
<keyword evidence="4 8" id="KW-0812">Transmembrane</keyword>
<dbReference type="EMBL" id="VIGB01000003">
    <property type="protein sequence ID" value="TQF05799.1"/>
    <property type="molecule type" value="Genomic_DNA"/>
</dbReference>
<keyword evidence="7" id="KW-0131">Cell cycle</keyword>
<dbReference type="GO" id="GO:0005886">
    <property type="term" value="C:plasma membrane"/>
    <property type="evidence" value="ECO:0007669"/>
    <property type="project" value="TreeGrafter"/>
</dbReference>
<evidence type="ECO:0000313" key="11">
    <source>
        <dbReference type="Proteomes" id="UP000319103"/>
    </source>
</evidence>
<dbReference type="InterPro" id="IPR034746">
    <property type="entry name" value="POTRA"/>
</dbReference>
<dbReference type="InterPro" id="IPR013685">
    <property type="entry name" value="POTRA_FtsQ_type"/>
</dbReference>
<accession>A0A540W9U8</accession>
<feature type="domain" description="POTRA" evidence="9">
    <location>
        <begin position="64"/>
        <end position="134"/>
    </location>
</feature>
<evidence type="ECO:0000256" key="8">
    <source>
        <dbReference type="SAM" id="Phobius"/>
    </source>
</evidence>
<keyword evidence="11" id="KW-1185">Reference proteome</keyword>
<keyword evidence="5 8" id="KW-1133">Transmembrane helix</keyword>
<evidence type="ECO:0000256" key="5">
    <source>
        <dbReference type="ARBA" id="ARBA00022989"/>
    </source>
</evidence>
<dbReference type="AlphaFoldDB" id="A0A540W9U8"/>
<dbReference type="InterPro" id="IPR050487">
    <property type="entry name" value="FtsQ_DivIB"/>
</dbReference>
<evidence type="ECO:0000313" key="10">
    <source>
        <dbReference type="EMBL" id="TQF05799.1"/>
    </source>
</evidence>
<reference evidence="10 11" key="1">
    <citation type="submission" date="2019-06" db="EMBL/GenBank/DDBJ databases">
        <title>Description of Kitasatospora acidophila sp. nov. isolated from pine grove soil, and reclassification of Streptomyces novaecaesareae to Kitasatospora novaeceasareae comb. nov.</title>
        <authorList>
            <person name="Kim M.J."/>
        </authorList>
    </citation>
    <scope>NUCLEOTIDE SEQUENCE [LARGE SCALE GENOMIC DNA]</scope>
    <source>
        <strain evidence="10 11">MMS16-CNU292</strain>
    </source>
</reference>
<evidence type="ECO:0000256" key="1">
    <source>
        <dbReference type="ARBA" id="ARBA00004370"/>
    </source>
</evidence>
<evidence type="ECO:0000259" key="9">
    <source>
        <dbReference type="PROSITE" id="PS51779"/>
    </source>
</evidence>
<dbReference type="PANTHER" id="PTHR37820">
    <property type="entry name" value="CELL DIVISION PROTEIN DIVIB"/>
    <property type="match status" value="1"/>
</dbReference>
<dbReference type="Proteomes" id="UP000319103">
    <property type="component" value="Unassembled WGS sequence"/>
</dbReference>
<evidence type="ECO:0000256" key="6">
    <source>
        <dbReference type="ARBA" id="ARBA00023136"/>
    </source>
</evidence>
<organism evidence="10 11">
    <name type="scientific">Kitasatospora acidiphila</name>
    <dbReference type="NCBI Taxonomy" id="2567942"/>
    <lineage>
        <taxon>Bacteria</taxon>
        <taxon>Bacillati</taxon>
        <taxon>Actinomycetota</taxon>
        <taxon>Actinomycetes</taxon>
        <taxon>Kitasatosporales</taxon>
        <taxon>Streptomycetaceae</taxon>
        <taxon>Kitasatospora</taxon>
    </lineage>
</organism>
<dbReference type="PROSITE" id="PS51779">
    <property type="entry name" value="POTRA"/>
    <property type="match status" value="1"/>
</dbReference>
<keyword evidence="6 8" id="KW-0472">Membrane</keyword>
<feature type="transmembrane region" description="Helical" evidence="8">
    <location>
        <begin position="40"/>
        <end position="59"/>
    </location>
</feature>
<comment type="subcellular location">
    <subcellularLocation>
        <location evidence="1">Membrane</location>
    </subcellularLocation>
</comment>
<evidence type="ECO:0000256" key="4">
    <source>
        <dbReference type="ARBA" id="ARBA00022692"/>
    </source>
</evidence>
<gene>
    <name evidence="10" type="ORF">E6W39_30685</name>
</gene>
<protein>
    <submittedName>
        <fullName evidence="10">FtsQ-type POTRA domain-containing protein</fullName>
    </submittedName>
</protein>
<name>A0A540W9U8_9ACTN</name>
<dbReference type="OrthoDB" id="9790760at2"/>
<evidence type="ECO:0000256" key="2">
    <source>
        <dbReference type="ARBA" id="ARBA00022475"/>
    </source>
</evidence>
<sequence length="268" mass="28355">MAAGDVADRLVGERRARAAEADEDPDEPVRVPLRLSRRGIVVLSSLGALVLAVIGWVIFFSSALDVRTVAIQGLQNDQLTVDEVRQAVGPLQHGPLARVDLDAVQHRVQAIPRVARAEVWRGWPHTLRIKVIERQPVAAVKGADGKFTQMDASGVSFATADTPPAGVPVVQLQLSQPAQDAAAVLPQAALVQGAVKVAAGLPAEVAKQGPSLLVRSYDDIEIGLPSGVTIRWGSPEQVDRKAVVLRALLKQSAKVYDVTAPDAPAISS</sequence>
<dbReference type="Pfam" id="PF08478">
    <property type="entry name" value="POTRA_1"/>
    <property type="match status" value="1"/>
</dbReference>
<evidence type="ECO:0000256" key="7">
    <source>
        <dbReference type="ARBA" id="ARBA00023306"/>
    </source>
</evidence>
<dbReference type="Gene3D" id="3.10.20.310">
    <property type="entry name" value="membrane protein fhac"/>
    <property type="match status" value="1"/>
</dbReference>
<dbReference type="PANTHER" id="PTHR37820:SF1">
    <property type="entry name" value="CELL DIVISION PROTEIN FTSQ"/>
    <property type="match status" value="1"/>
</dbReference>
<comment type="caution">
    <text evidence="10">The sequence shown here is derived from an EMBL/GenBank/DDBJ whole genome shotgun (WGS) entry which is preliminary data.</text>
</comment>
<proteinExistence type="predicted"/>
<evidence type="ECO:0000256" key="3">
    <source>
        <dbReference type="ARBA" id="ARBA00022618"/>
    </source>
</evidence>
<keyword evidence="3" id="KW-0132">Cell division</keyword>